<sequence length="44" mass="4696">FKHGDVAEIFEAVEGKASVNVARGDGPSSKISAEARKRAGYFRS</sequence>
<accession>X1J3M0</accession>
<name>X1J3M0_9ZZZZ</name>
<evidence type="ECO:0000313" key="1">
    <source>
        <dbReference type="EMBL" id="GAH88557.1"/>
    </source>
</evidence>
<gene>
    <name evidence="1" type="ORF">S03H2_62146</name>
</gene>
<organism evidence="1">
    <name type="scientific">marine sediment metagenome</name>
    <dbReference type="NCBI Taxonomy" id="412755"/>
    <lineage>
        <taxon>unclassified sequences</taxon>
        <taxon>metagenomes</taxon>
        <taxon>ecological metagenomes</taxon>
    </lineage>
</organism>
<proteinExistence type="predicted"/>
<dbReference type="EMBL" id="BARU01040170">
    <property type="protein sequence ID" value="GAH88557.1"/>
    <property type="molecule type" value="Genomic_DNA"/>
</dbReference>
<feature type="non-terminal residue" evidence="1">
    <location>
        <position position="1"/>
    </location>
</feature>
<comment type="caution">
    <text evidence="1">The sequence shown here is derived from an EMBL/GenBank/DDBJ whole genome shotgun (WGS) entry which is preliminary data.</text>
</comment>
<dbReference type="AlphaFoldDB" id="X1J3M0"/>
<protein>
    <submittedName>
        <fullName evidence="1">Uncharacterized protein</fullName>
    </submittedName>
</protein>
<reference evidence="1" key="1">
    <citation type="journal article" date="2014" name="Front. Microbiol.">
        <title>High frequency of phylogenetically diverse reductive dehalogenase-homologous genes in deep subseafloor sedimentary metagenomes.</title>
        <authorList>
            <person name="Kawai M."/>
            <person name="Futagami T."/>
            <person name="Toyoda A."/>
            <person name="Takaki Y."/>
            <person name="Nishi S."/>
            <person name="Hori S."/>
            <person name="Arai W."/>
            <person name="Tsubouchi T."/>
            <person name="Morono Y."/>
            <person name="Uchiyama I."/>
            <person name="Ito T."/>
            <person name="Fujiyama A."/>
            <person name="Inagaki F."/>
            <person name="Takami H."/>
        </authorList>
    </citation>
    <scope>NUCLEOTIDE SEQUENCE</scope>
    <source>
        <strain evidence="1">Expedition CK06-06</strain>
    </source>
</reference>